<name>A0A8T0PD17_PANVG</name>
<feature type="region of interest" description="Disordered" evidence="1">
    <location>
        <begin position="247"/>
        <end position="275"/>
    </location>
</feature>
<organism evidence="3 4">
    <name type="scientific">Panicum virgatum</name>
    <name type="common">Blackwell switchgrass</name>
    <dbReference type="NCBI Taxonomy" id="38727"/>
    <lineage>
        <taxon>Eukaryota</taxon>
        <taxon>Viridiplantae</taxon>
        <taxon>Streptophyta</taxon>
        <taxon>Embryophyta</taxon>
        <taxon>Tracheophyta</taxon>
        <taxon>Spermatophyta</taxon>
        <taxon>Magnoliopsida</taxon>
        <taxon>Liliopsida</taxon>
        <taxon>Poales</taxon>
        <taxon>Poaceae</taxon>
        <taxon>PACMAD clade</taxon>
        <taxon>Panicoideae</taxon>
        <taxon>Panicodae</taxon>
        <taxon>Paniceae</taxon>
        <taxon>Panicinae</taxon>
        <taxon>Panicum</taxon>
        <taxon>Panicum sect. Hiantes</taxon>
    </lineage>
</organism>
<dbReference type="EMBL" id="CM029052">
    <property type="protein sequence ID" value="KAG2558885.1"/>
    <property type="molecule type" value="Genomic_DNA"/>
</dbReference>
<protein>
    <recommendedName>
        <fullName evidence="2">DUF7597 domain-containing protein</fullName>
    </recommendedName>
</protein>
<feature type="compositionally biased region" description="Polar residues" evidence="1">
    <location>
        <begin position="264"/>
        <end position="275"/>
    </location>
</feature>
<dbReference type="SUPFAM" id="SSF57756">
    <property type="entry name" value="Retrovirus zinc finger-like domains"/>
    <property type="match status" value="1"/>
</dbReference>
<dbReference type="PANTHER" id="PTHR33075:SF7">
    <property type="entry name" value="OS02G0303350 PROTEIN"/>
    <property type="match status" value="1"/>
</dbReference>
<evidence type="ECO:0000313" key="3">
    <source>
        <dbReference type="EMBL" id="KAG2558885.1"/>
    </source>
</evidence>
<dbReference type="GO" id="GO:0003676">
    <property type="term" value="F:nucleic acid binding"/>
    <property type="evidence" value="ECO:0007669"/>
    <property type="project" value="InterPro"/>
</dbReference>
<dbReference type="InterPro" id="IPR056018">
    <property type="entry name" value="DUF7597"/>
</dbReference>
<dbReference type="PANTHER" id="PTHR33075">
    <property type="entry name" value="OS02G0499800 PROTEIN"/>
    <property type="match status" value="1"/>
</dbReference>
<dbReference type="AlphaFoldDB" id="A0A8T0PD17"/>
<comment type="caution">
    <text evidence="3">The sequence shown here is derived from an EMBL/GenBank/DDBJ whole genome shotgun (WGS) entry which is preliminary data.</text>
</comment>
<proteinExistence type="predicted"/>
<dbReference type="Proteomes" id="UP000823388">
    <property type="component" value="Chromosome 8N"/>
</dbReference>
<accession>A0A8T0PD17</accession>
<evidence type="ECO:0000256" key="1">
    <source>
        <dbReference type="SAM" id="MobiDB-lite"/>
    </source>
</evidence>
<dbReference type="GO" id="GO:0008270">
    <property type="term" value="F:zinc ion binding"/>
    <property type="evidence" value="ECO:0007669"/>
    <property type="project" value="InterPro"/>
</dbReference>
<evidence type="ECO:0000313" key="4">
    <source>
        <dbReference type="Proteomes" id="UP000823388"/>
    </source>
</evidence>
<keyword evidence="4" id="KW-1185">Reference proteome</keyword>
<evidence type="ECO:0000259" key="2">
    <source>
        <dbReference type="Pfam" id="PF24530"/>
    </source>
</evidence>
<feature type="region of interest" description="Disordered" evidence="1">
    <location>
        <begin position="501"/>
        <end position="522"/>
    </location>
</feature>
<sequence>ESVGLALQSCLGGSAQGFHVTFQGLNHFRFSVVNKHVGFLIYNIRRFIGNSFDVYFHLWRNGTPNWEREKRLREEEQAKEWTTVLSKKSKKALRQSAHKRPMKRVRFADNLTIVFGSFPPVQCVSAKSAASDVLGDHADIPASRVFGRVSSDLNPKMFTAKNKAANQGFSKFQNSELVSCAHCLGLGHRALECLSPIRCRLCFFYGHRASFCRTKSKPRIYWKPKPIAQKEGAGVTADLEAGATVDAVASSSPTHSPSSNSAPENPQQTLQAEQPTATPCEMANFACDPTPFLPFGFHVEDGWQRPARARVALCGEAPRRHEEYAILTLNPAPPPHEAATVLYHLVDQLEEQFPVRVISHFLSPVSLGLVQFGTPMQRQGLINLSPIQLGNGFTLSVAKHDESINLRSCNYSRVCNIMMLGFPLDFQNIDFIGASVAPFGRLLHWFEQQNKSRVLAKCLVLSPDRVPRSMIVSHGTTLGGNGRSWAVPTYILSGGHFPDAFPGDEDPAPQNGNPHPAHGHVHVNPNVLQHWNHDFAGPGQEAQAEARINAFHAQQLHGDLAVP</sequence>
<dbReference type="Pfam" id="PF24530">
    <property type="entry name" value="DUF7597"/>
    <property type="match status" value="1"/>
</dbReference>
<gene>
    <name evidence="3" type="ORF">PVAP13_8NG332700</name>
</gene>
<dbReference type="InterPro" id="IPR036875">
    <property type="entry name" value="Znf_CCHC_sf"/>
</dbReference>
<reference evidence="3" key="1">
    <citation type="submission" date="2020-05" db="EMBL/GenBank/DDBJ databases">
        <title>WGS assembly of Panicum virgatum.</title>
        <authorList>
            <person name="Lovell J.T."/>
            <person name="Jenkins J."/>
            <person name="Shu S."/>
            <person name="Juenger T.E."/>
            <person name="Schmutz J."/>
        </authorList>
    </citation>
    <scope>NUCLEOTIDE SEQUENCE</scope>
    <source>
        <strain evidence="3">AP13</strain>
    </source>
</reference>
<feature type="compositionally biased region" description="Low complexity" evidence="1">
    <location>
        <begin position="247"/>
        <end position="263"/>
    </location>
</feature>
<feature type="domain" description="DUF7597" evidence="2">
    <location>
        <begin position="287"/>
        <end position="409"/>
    </location>
</feature>
<feature type="non-terminal residue" evidence="3">
    <location>
        <position position="1"/>
    </location>
</feature>